<name>A0A1D7YJL7_9ACTN</name>
<protein>
    <submittedName>
        <fullName evidence="1">Uncharacterized protein</fullName>
    </submittedName>
</protein>
<keyword evidence="2" id="KW-1185">Reference proteome</keyword>
<proteinExistence type="predicted"/>
<sequence length="141" mass="14995">MPITLQAVTDQAIVVTGMSLNVTSSEAVPTRGSIIKATDCGGGVDERLYEVTLPSVASAVQPRIVGTGANGVGFPYKVTSGDPEQLTVRLNPVDRDIRFSVTVTWVSDGEINTSKLDNDGHGYRVMGAGNLPQYAEKDLHY</sequence>
<gene>
    <name evidence="1" type="ORF">BFF78_36215</name>
</gene>
<reference evidence="2" key="1">
    <citation type="submission" date="2016-09" db="EMBL/GenBank/DDBJ databases">
        <title>Streptomyces puniciscabiei strain:TW1S1 Genome sequencing and assembly.</title>
        <authorList>
            <person name="Kim M.-K."/>
            <person name="Kim S.B."/>
        </authorList>
    </citation>
    <scope>NUCLEOTIDE SEQUENCE [LARGE SCALE GENOMIC DNA]</scope>
    <source>
        <strain evidence="2">TW1S1</strain>
    </source>
</reference>
<organism evidence="1 2">
    <name type="scientific">Streptomyces fodineus</name>
    <dbReference type="NCBI Taxonomy" id="1904616"/>
    <lineage>
        <taxon>Bacteria</taxon>
        <taxon>Bacillati</taxon>
        <taxon>Actinomycetota</taxon>
        <taxon>Actinomycetes</taxon>
        <taxon>Kitasatosporales</taxon>
        <taxon>Streptomycetaceae</taxon>
        <taxon>Streptomyces</taxon>
    </lineage>
</organism>
<evidence type="ECO:0000313" key="2">
    <source>
        <dbReference type="Proteomes" id="UP000094960"/>
    </source>
</evidence>
<dbReference type="Proteomes" id="UP000094960">
    <property type="component" value="Chromosome"/>
</dbReference>
<dbReference type="KEGG" id="spun:BFF78_36215"/>
<accession>A0A1D7YJL7</accession>
<evidence type="ECO:0000313" key="1">
    <source>
        <dbReference type="EMBL" id="AOR35795.1"/>
    </source>
</evidence>
<dbReference type="EMBL" id="CP017248">
    <property type="protein sequence ID" value="AOR35795.1"/>
    <property type="molecule type" value="Genomic_DNA"/>
</dbReference>
<dbReference type="AlphaFoldDB" id="A0A1D7YJL7"/>